<dbReference type="PRINTS" id="PR00069">
    <property type="entry name" value="ALDKETRDTASE"/>
</dbReference>
<feature type="site" description="Lowers pKa of active site Tyr" evidence="6">
    <location>
        <position position="76"/>
    </location>
</feature>
<dbReference type="PROSITE" id="PS00063">
    <property type="entry name" value="ALDOKETO_REDUCTASE_3"/>
    <property type="match status" value="1"/>
</dbReference>
<protein>
    <submittedName>
        <fullName evidence="8">2,5-diketo-D-gluconic acid reductase</fullName>
    </submittedName>
</protein>
<evidence type="ECO:0000256" key="2">
    <source>
        <dbReference type="ARBA" id="ARBA00022857"/>
    </source>
</evidence>
<dbReference type="Gene3D" id="3.20.20.100">
    <property type="entry name" value="NADP-dependent oxidoreductase domain"/>
    <property type="match status" value="1"/>
</dbReference>
<dbReference type="PANTHER" id="PTHR43827:SF3">
    <property type="entry name" value="NADP-DEPENDENT OXIDOREDUCTASE DOMAIN-CONTAINING PROTEIN"/>
    <property type="match status" value="1"/>
</dbReference>
<dbReference type="AlphaFoldDB" id="A0A916Z9Y7"/>
<evidence type="ECO:0000259" key="7">
    <source>
        <dbReference type="Pfam" id="PF00248"/>
    </source>
</evidence>
<dbReference type="GO" id="GO:0016616">
    <property type="term" value="F:oxidoreductase activity, acting on the CH-OH group of donors, NAD or NADP as acceptor"/>
    <property type="evidence" value="ECO:0007669"/>
    <property type="project" value="UniProtKB-ARBA"/>
</dbReference>
<accession>A0A916Z9Y7</accession>
<dbReference type="RefSeq" id="WP_188771136.1">
    <property type="nucleotide sequence ID" value="NZ_BMKK01000018.1"/>
</dbReference>
<dbReference type="SUPFAM" id="SSF51430">
    <property type="entry name" value="NAD(P)-linked oxidoreductase"/>
    <property type="match status" value="1"/>
</dbReference>
<dbReference type="PIRSF" id="PIRSF000097">
    <property type="entry name" value="AKR"/>
    <property type="match status" value="1"/>
</dbReference>
<comment type="similarity">
    <text evidence="1">Belongs to the aldo/keto reductase family.</text>
</comment>
<keyword evidence="2" id="KW-0521">NADP</keyword>
<sequence length="272" mass="31310">MSTQLYTTLNNGHQMPLLGLGVYDMYNREAEQAVLWALETGYRLIDTAEMYKNEAEIGNAVRESGINRTELFVTTKVNNGDQGFDKTLKAFDESLKKLNIDYIDLYLIHWPIKATRKDTWLALEKLYTDGRVKAIGVANYLVPFLTELETYASIIPAVNQVEFSPYLYLKDLAEVCKQKKIQLQAYTPLVRGMRMNDPKLQGLAQKYNKTPAQIILRWALQHGVSSIPKSANLQRIKENFDVFDFEISQTDMNFIDTFNENLRVVEDPMDLF</sequence>
<dbReference type="PROSITE" id="PS00798">
    <property type="entry name" value="ALDOKETO_REDUCTASE_1"/>
    <property type="match status" value="1"/>
</dbReference>
<dbReference type="FunFam" id="3.20.20.100:FF:000015">
    <property type="entry name" value="Oxidoreductase, aldo/keto reductase family"/>
    <property type="match status" value="1"/>
</dbReference>
<dbReference type="InterPro" id="IPR023210">
    <property type="entry name" value="NADP_OxRdtase_dom"/>
</dbReference>
<evidence type="ECO:0000256" key="4">
    <source>
        <dbReference type="PIRSR" id="PIRSR000097-1"/>
    </source>
</evidence>
<dbReference type="EMBL" id="BMKK01000018">
    <property type="protein sequence ID" value="GGD81779.1"/>
    <property type="molecule type" value="Genomic_DNA"/>
</dbReference>
<dbReference type="InterPro" id="IPR036812">
    <property type="entry name" value="NAD(P)_OxRdtase_dom_sf"/>
</dbReference>
<feature type="active site" description="Proton donor" evidence="4">
    <location>
        <position position="51"/>
    </location>
</feature>
<evidence type="ECO:0000256" key="3">
    <source>
        <dbReference type="ARBA" id="ARBA00023002"/>
    </source>
</evidence>
<keyword evidence="3" id="KW-0560">Oxidoreductase</keyword>
<reference evidence="8" key="2">
    <citation type="submission" date="2020-09" db="EMBL/GenBank/DDBJ databases">
        <authorList>
            <person name="Sun Q."/>
            <person name="Zhou Y."/>
        </authorList>
    </citation>
    <scope>NUCLEOTIDE SEQUENCE</scope>
    <source>
        <strain evidence="8">CGMCC 1.15958</strain>
    </source>
</reference>
<dbReference type="PANTHER" id="PTHR43827">
    <property type="entry name" value="2,5-DIKETO-D-GLUCONIC ACID REDUCTASE"/>
    <property type="match status" value="1"/>
</dbReference>
<evidence type="ECO:0000313" key="9">
    <source>
        <dbReference type="Proteomes" id="UP000609064"/>
    </source>
</evidence>
<feature type="binding site" evidence="5">
    <location>
        <position position="109"/>
    </location>
    <ligand>
        <name>substrate</name>
    </ligand>
</feature>
<reference evidence="8" key="1">
    <citation type="journal article" date="2014" name="Int. J. Syst. Evol. Microbiol.">
        <title>Complete genome sequence of Corynebacterium casei LMG S-19264T (=DSM 44701T), isolated from a smear-ripened cheese.</title>
        <authorList>
            <consortium name="US DOE Joint Genome Institute (JGI-PGF)"/>
            <person name="Walter F."/>
            <person name="Albersmeier A."/>
            <person name="Kalinowski J."/>
            <person name="Ruckert C."/>
        </authorList>
    </citation>
    <scope>NUCLEOTIDE SEQUENCE</scope>
    <source>
        <strain evidence="8">CGMCC 1.15958</strain>
    </source>
</reference>
<organism evidence="8 9">
    <name type="scientific">Emticicia aquatilis</name>
    <dbReference type="NCBI Taxonomy" id="1537369"/>
    <lineage>
        <taxon>Bacteria</taxon>
        <taxon>Pseudomonadati</taxon>
        <taxon>Bacteroidota</taxon>
        <taxon>Cytophagia</taxon>
        <taxon>Cytophagales</taxon>
        <taxon>Leadbetterellaceae</taxon>
        <taxon>Emticicia</taxon>
    </lineage>
</organism>
<evidence type="ECO:0000313" key="8">
    <source>
        <dbReference type="EMBL" id="GGD81779.1"/>
    </source>
</evidence>
<keyword evidence="9" id="KW-1185">Reference proteome</keyword>
<evidence type="ECO:0000256" key="1">
    <source>
        <dbReference type="ARBA" id="ARBA00007905"/>
    </source>
</evidence>
<evidence type="ECO:0000256" key="5">
    <source>
        <dbReference type="PIRSR" id="PIRSR000097-2"/>
    </source>
</evidence>
<proteinExistence type="inferred from homology"/>
<dbReference type="InterPro" id="IPR020471">
    <property type="entry name" value="AKR"/>
</dbReference>
<dbReference type="InterPro" id="IPR018170">
    <property type="entry name" value="Aldo/ket_reductase_CS"/>
</dbReference>
<feature type="domain" description="NADP-dependent oxidoreductase" evidence="7">
    <location>
        <begin position="27"/>
        <end position="259"/>
    </location>
</feature>
<comment type="caution">
    <text evidence="8">The sequence shown here is derived from an EMBL/GenBank/DDBJ whole genome shotgun (WGS) entry which is preliminary data.</text>
</comment>
<gene>
    <name evidence="8" type="primary">ara1</name>
    <name evidence="8" type="ORF">GCM10011514_52300</name>
</gene>
<dbReference type="Pfam" id="PF00248">
    <property type="entry name" value="Aldo_ket_red"/>
    <property type="match status" value="1"/>
</dbReference>
<name>A0A916Z9Y7_9BACT</name>
<evidence type="ECO:0000256" key="6">
    <source>
        <dbReference type="PIRSR" id="PIRSR000097-3"/>
    </source>
</evidence>
<dbReference type="Proteomes" id="UP000609064">
    <property type="component" value="Unassembled WGS sequence"/>
</dbReference>